<feature type="compositionally biased region" description="Basic and acidic residues" evidence="1">
    <location>
        <begin position="84"/>
        <end position="98"/>
    </location>
</feature>
<keyword evidence="3" id="KW-1185">Reference proteome</keyword>
<evidence type="ECO:0000313" key="3">
    <source>
        <dbReference type="Proteomes" id="UP000789759"/>
    </source>
</evidence>
<feature type="non-terminal residue" evidence="2">
    <location>
        <position position="1"/>
    </location>
</feature>
<protein>
    <submittedName>
        <fullName evidence="2">743_t:CDS:1</fullName>
    </submittedName>
</protein>
<comment type="caution">
    <text evidence="2">The sequence shown here is derived from an EMBL/GenBank/DDBJ whole genome shotgun (WGS) entry which is preliminary data.</text>
</comment>
<feature type="region of interest" description="Disordered" evidence="1">
    <location>
        <begin position="76"/>
        <end position="98"/>
    </location>
</feature>
<organism evidence="2 3">
    <name type="scientific">Cetraspora pellucida</name>
    <dbReference type="NCBI Taxonomy" id="1433469"/>
    <lineage>
        <taxon>Eukaryota</taxon>
        <taxon>Fungi</taxon>
        <taxon>Fungi incertae sedis</taxon>
        <taxon>Mucoromycota</taxon>
        <taxon>Glomeromycotina</taxon>
        <taxon>Glomeromycetes</taxon>
        <taxon>Diversisporales</taxon>
        <taxon>Gigasporaceae</taxon>
        <taxon>Cetraspora</taxon>
    </lineage>
</organism>
<dbReference type="Proteomes" id="UP000789759">
    <property type="component" value="Unassembled WGS sequence"/>
</dbReference>
<proteinExistence type="predicted"/>
<evidence type="ECO:0000256" key="1">
    <source>
        <dbReference type="SAM" id="MobiDB-lite"/>
    </source>
</evidence>
<gene>
    <name evidence="2" type="ORF">CPELLU_LOCUS20065</name>
</gene>
<reference evidence="2" key="1">
    <citation type="submission" date="2021-06" db="EMBL/GenBank/DDBJ databases">
        <authorList>
            <person name="Kallberg Y."/>
            <person name="Tangrot J."/>
            <person name="Rosling A."/>
        </authorList>
    </citation>
    <scope>NUCLEOTIDE SEQUENCE</scope>
    <source>
        <strain evidence="2">FL966</strain>
    </source>
</reference>
<dbReference type="EMBL" id="CAJVQA010055277">
    <property type="protein sequence ID" value="CAG8825089.1"/>
    <property type="molecule type" value="Genomic_DNA"/>
</dbReference>
<dbReference type="AlphaFoldDB" id="A0A9N9KF35"/>
<feature type="non-terminal residue" evidence="2">
    <location>
        <position position="115"/>
    </location>
</feature>
<sequence>SKNFYKDVEANINLDQKPKNQNYSLFREFTYFGKIENADEQAYKAYYKQTIKVGLYNKLKTNANLTSEVKNNEYKKRMQSSIETSKHTENKSLDKGQKFSTKTKEIELQLDSIQT</sequence>
<name>A0A9N9KF35_9GLOM</name>
<evidence type="ECO:0000313" key="2">
    <source>
        <dbReference type="EMBL" id="CAG8825089.1"/>
    </source>
</evidence>
<accession>A0A9N9KF35</accession>